<evidence type="ECO:0000313" key="2">
    <source>
        <dbReference type="Proteomes" id="UP000515679"/>
    </source>
</evidence>
<proteinExistence type="predicted"/>
<dbReference type="EMBL" id="CP041969">
    <property type="protein sequence ID" value="QMV41670.1"/>
    <property type="molecule type" value="Genomic_DNA"/>
</dbReference>
<evidence type="ECO:0008006" key="3">
    <source>
        <dbReference type="Google" id="ProtNLM"/>
    </source>
</evidence>
<evidence type="ECO:0000313" key="1">
    <source>
        <dbReference type="EMBL" id="QMV41670.1"/>
    </source>
</evidence>
<dbReference type="AlphaFoldDB" id="A0A7G5BXI6"/>
<organism evidence="1 2">
    <name type="scientific">Cohnella cholangitidis</name>
    <dbReference type="NCBI Taxonomy" id="2598458"/>
    <lineage>
        <taxon>Bacteria</taxon>
        <taxon>Bacillati</taxon>
        <taxon>Bacillota</taxon>
        <taxon>Bacilli</taxon>
        <taxon>Bacillales</taxon>
        <taxon>Paenibacillaceae</taxon>
        <taxon>Cohnella</taxon>
    </lineage>
</organism>
<dbReference type="KEGG" id="cchl:FPL14_11110"/>
<accession>A0A7G5BXI6</accession>
<sequence length="680" mass="79837">MSDFGIFGKRFVFWGTGSLAKRTVEEIGQIDGGEFYDKQVCYYISGNREMAGTTFIDKKVYIPEKLTEESNVCIVILSSYIAEISEQIDRLNIKGAEVISYSQLLYFFKMCQIDHNENLSNRFEAIKRLSFEKLDYRLREIGFSVYDLEKKWILLYGNTIHGRITSQFNLLCELWGQSFDTQYSGKSIALNSYDLFYKPETIAAYIMASLGAKIYFAYDDFMKPTKFFSKFWDFSKEMLTYENYRSDSRESVLHRLLNEIDQFTVMEMFRHENIVWIPYSSIEDRYDDVRGEATVSEITSKHVFSFTKRYMQTDKLDYNDSITKRFMELAFEEAALSRRVGLHLYRVAQPDIFLTTHAIYTTWGPCYDLMAEKNVESVVYGVSAHQNNLYCISDRALQFADEGQSWNNFSKLVFEPAQSEMVDKYMSDRLQFKIHDTSYYYREVGKVQAEFDDRIQSFASGEKVFCAFPNIVWDGAEEERDVVFESVTDWLIQTIEYFRNKSEKLIVRMHPAEDTLYKGVRKVEDVLRNAIEDIDSIDNVLLISAKERLNTYEFVKKHVDVALVYNGFLGLELPYLDVPTILSGRGLFRNEAINIVANSKEDYYRLIDNYELIVSSHSKIPNESIRKYLYWYLFYETYEFPFVSVLEEESTERFKGNYFDLNENAGLKRTIDRFLGITKN</sequence>
<dbReference type="RefSeq" id="WP_182303009.1">
    <property type="nucleotide sequence ID" value="NZ_CP041969.1"/>
</dbReference>
<dbReference type="Proteomes" id="UP000515679">
    <property type="component" value="Chromosome"/>
</dbReference>
<gene>
    <name evidence="1" type="ORF">FPL14_11110</name>
</gene>
<keyword evidence="2" id="KW-1185">Reference proteome</keyword>
<name>A0A7G5BXI6_9BACL</name>
<reference evidence="1 2" key="1">
    <citation type="submission" date="2019-07" db="EMBL/GenBank/DDBJ databases">
        <authorList>
            <person name="Kim J.K."/>
            <person name="Cheong H.-M."/>
            <person name="Choi Y."/>
            <person name="Hwang K.J."/>
            <person name="Lee S."/>
            <person name="Choi C."/>
        </authorList>
    </citation>
    <scope>NUCLEOTIDE SEQUENCE [LARGE SCALE GENOMIC DNA]</scope>
    <source>
        <strain evidence="1 2">KS 22</strain>
    </source>
</reference>
<protein>
    <recommendedName>
        <fullName evidence="3">Capsule polysaccharide biosynthesis protein</fullName>
    </recommendedName>
</protein>
<dbReference type="Gene3D" id="3.40.50.720">
    <property type="entry name" value="NAD(P)-binding Rossmann-like Domain"/>
    <property type="match status" value="1"/>
</dbReference>